<sequence>MSPALLLLLLLAPVGVNRLLRRSGAGAGLVRTLPLLAAGWLACCLAIGTWCTVSGLLALAGTAARPAAQLGAAAYLLWRLLARERQEPNPRMWSLFPAALVDPVAICCAVFVFPVLGTPAPQVLAAYGWFTALMVPAGLGWAAVGAGLPPRRMALRRPQRRAALLAAGAARVR</sequence>
<keyword evidence="1" id="KW-1133">Transmembrane helix</keyword>
<feature type="transmembrane region" description="Helical" evidence="1">
    <location>
        <begin position="127"/>
        <end position="148"/>
    </location>
</feature>
<name>A0ABZ1UTJ8_9BURK</name>
<keyword evidence="3" id="KW-1185">Reference proteome</keyword>
<evidence type="ECO:0008006" key="4">
    <source>
        <dbReference type="Google" id="ProtNLM"/>
    </source>
</evidence>
<evidence type="ECO:0000313" key="3">
    <source>
        <dbReference type="Proteomes" id="UP000321323"/>
    </source>
</evidence>
<feature type="transmembrane region" description="Helical" evidence="1">
    <location>
        <begin position="93"/>
        <end position="115"/>
    </location>
</feature>
<dbReference type="Proteomes" id="UP000321323">
    <property type="component" value="Chromosome"/>
</dbReference>
<keyword evidence="1" id="KW-0472">Membrane</keyword>
<organism evidence="2 3">
    <name type="scientific">[Empedobacter] haloabium</name>
    <dbReference type="NCBI Taxonomy" id="592317"/>
    <lineage>
        <taxon>Bacteria</taxon>
        <taxon>Pseudomonadati</taxon>
        <taxon>Pseudomonadota</taxon>
        <taxon>Betaproteobacteria</taxon>
        <taxon>Burkholderiales</taxon>
        <taxon>Oxalobacteraceae</taxon>
        <taxon>Telluria group</taxon>
        <taxon>Telluria group incertae sedis</taxon>
    </lineage>
</organism>
<dbReference type="EMBL" id="CP136508">
    <property type="protein sequence ID" value="WUR16013.1"/>
    <property type="molecule type" value="Genomic_DNA"/>
</dbReference>
<feature type="transmembrane region" description="Helical" evidence="1">
    <location>
        <begin position="37"/>
        <end position="60"/>
    </location>
</feature>
<keyword evidence="1" id="KW-0812">Transmembrane</keyword>
<accession>A0ABZ1UTJ8</accession>
<gene>
    <name evidence="2" type="ORF">E7V67_013185</name>
</gene>
<reference evidence="2 3" key="1">
    <citation type="journal article" date="2019" name="Int. J. Syst. Evol. Microbiol.">
        <title>The Draft Whole-Genome Sequence of the Antibiotic Producer Empedobacter haloabium ATCC 31962 Provides Indications for Its Taxonomic Reclassification.</title>
        <authorList>
            <person name="Miess H."/>
            <person name="Arlt P."/>
            <person name="Apel A.K."/>
            <person name="Weber T."/>
            <person name="Nieselt K."/>
            <person name="Hanssen F."/>
            <person name="Czemmel S."/>
            <person name="Nahnsen S."/>
            <person name="Gross H."/>
        </authorList>
    </citation>
    <scope>NUCLEOTIDE SEQUENCE [LARGE SCALE GENOMIC DNA]</scope>
    <source>
        <strain evidence="2 3">ATCC 31962</strain>
    </source>
</reference>
<proteinExistence type="predicted"/>
<evidence type="ECO:0000313" key="2">
    <source>
        <dbReference type="EMBL" id="WUR16013.1"/>
    </source>
</evidence>
<evidence type="ECO:0000256" key="1">
    <source>
        <dbReference type="SAM" id="Phobius"/>
    </source>
</evidence>
<protein>
    <recommendedName>
        <fullName evidence="4">Lysine transporter LysE</fullName>
    </recommendedName>
</protein>